<organism evidence="2 3">
    <name type="scientific">Klenkia soli</name>
    <dbReference type="NCBI Taxonomy" id="1052260"/>
    <lineage>
        <taxon>Bacteria</taxon>
        <taxon>Bacillati</taxon>
        <taxon>Actinomycetota</taxon>
        <taxon>Actinomycetes</taxon>
        <taxon>Geodermatophilales</taxon>
        <taxon>Geodermatophilaceae</taxon>
        <taxon>Klenkia</taxon>
    </lineage>
</organism>
<dbReference type="CDD" id="cd02440">
    <property type="entry name" value="AdoMet_MTases"/>
    <property type="match status" value="1"/>
</dbReference>
<dbReference type="GO" id="GO:0008168">
    <property type="term" value="F:methyltransferase activity"/>
    <property type="evidence" value="ECO:0007669"/>
    <property type="project" value="UniProtKB-KW"/>
</dbReference>
<proteinExistence type="predicted"/>
<sequence length="194" mass="20807">MHATDWDARYADKQQWSAAPNAVVAQLCADLPPGAAVDLAAGEGRHALWLAARGWRVTAVDFSAVGLDRGRSTTHGRDVVWAVADALAWRAADSSLDLVVVAYLHLPEPETTELLTRAVGWLRPGGRLLVLGHDVENITRGVGGPQDPAILHSVDRLAPVAALLEVDRLEQLPREVEAGTALDTLLWGRRPVSG</sequence>
<keyword evidence="3" id="KW-1185">Reference proteome</keyword>
<gene>
    <name evidence="2" type="ORF">SAMN05660199_00018</name>
</gene>
<protein>
    <submittedName>
        <fullName evidence="2">Methyltransferase domain-containing protein</fullName>
    </submittedName>
</protein>
<dbReference type="InterPro" id="IPR029063">
    <property type="entry name" value="SAM-dependent_MTases_sf"/>
</dbReference>
<dbReference type="STRING" id="1052260.SAMN05660199_00018"/>
<dbReference type="EMBL" id="FNIR01000001">
    <property type="protein sequence ID" value="SDN44800.1"/>
    <property type="molecule type" value="Genomic_DNA"/>
</dbReference>
<dbReference type="Pfam" id="PF13649">
    <property type="entry name" value="Methyltransf_25"/>
    <property type="match status" value="1"/>
</dbReference>
<keyword evidence="2" id="KW-0489">Methyltransferase</keyword>
<dbReference type="OrthoDB" id="9786503at2"/>
<accession>A0A1H0BGP2</accession>
<dbReference type="RefSeq" id="WP_091239053.1">
    <property type="nucleotide sequence ID" value="NZ_FNIR01000001.1"/>
</dbReference>
<dbReference type="Proteomes" id="UP000199088">
    <property type="component" value="Unassembled WGS sequence"/>
</dbReference>
<dbReference type="InterPro" id="IPR041698">
    <property type="entry name" value="Methyltransf_25"/>
</dbReference>
<evidence type="ECO:0000313" key="3">
    <source>
        <dbReference type="Proteomes" id="UP000199088"/>
    </source>
</evidence>
<evidence type="ECO:0000313" key="2">
    <source>
        <dbReference type="EMBL" id="SDN44800.1"/>
    </source>
</evidence>
<feature type="domain" description="Methyltransferase" evidence="1">
    <location>
        <begin position="37"/>
        <end position="126"/>
    </location>
</feature>
<evidence type="ECO:0000259" key="1">
    <source>
        <dbReference type="Pfam" id="PF13649"/>
    </source>
</evidence>
<dbReference type="AlphaFoldDB" id="A0A1H0BGP2"/>
<keyword evidence="2" id="KW-0808">Transferase</keyword>
<dbReference type="GO" id="GO:0032259">
    <property type="term" value="P:methylation"/>
    <property type="evidence" value="ECO:0007669"/>
    <property type="project" value="UniProtKB-KW"/>
</dbReference>
<reference evidence="3" key="1">
    <citation type="submission" date="2016-10" db="EMBL/GenBank/DDBJ databases">
        <authorList>
            <person name="Varghese N."/>
            <person name="Submissions S."/>
        </authorList>
    </citation>
    <scope>NUCLEOTIDE SEQUENCE [LARGE SCALE GENOMIC DNA]</scope>
    <source>
        <strain evidence="3">DSM 45843</strain>
    </source>
</reference>
<dbReference type="Gene3D" id="3.40.50.150">
    <property type="entry name" value="Vaccinia Virus protein VP39"/>
    <property type="match status" value="1"/>
</dbReference>
<dbReference type="SUPFAM" id="SSF53335">
    <property type="entry name" value="S-adenosyl-L-methionine-dependent methyltransferases"/>
    <property type="match status" value="1"/>
</dbReference>
<name>A0A1H0BGP2_9ACTN</name>